<dbReference type="EMBL" id="LBGP01000007">
    <property type="protein sequence ID" value="KQB03372.1"/>
    <property type="molecule type" value="Genomic_DNA"/>
</dbReference>
<proteinExistence type="predicted"/>
<evidence type="ECO:0000313" key="2">
    <source>
        <dbReference type="Proteomes" id="UP000050491"/>
    </source>
</evidence>
<gene>
    <name evidence="1" type="ORF">XV92_04685</name>
</gene>
<dbReference type="OrthoDB" id="5880573at2"/>
<reference evidence="1 2" key="1">
    <citation type="journal article" date="2015" name="Genome Biol. Evol.">
        <title>The Dynamics of Genetic Interactions between Vibrio metoecus and Vibrio cholerae, Two Close Relatives Co-Occurring in the Environment.</title>
        <authorList>
            <person name="Orata F.D."/>
            <person name="Kirchberger P.C."/>
            <person name="Meheust R."/>
            <person name="Barlow E.J."/>
            <person name="Tarr C.L."/>
            <person name="Boucher Y."/>
        </authorList>
    </citation>
    <scope>NUCLEOTIDE SEQUENCE [LARGE SCALE GENOMIC DNA]</scope>
    <source>
        <strain evidence="1 2">YB5B04</strain>
    </source>
</reference>
<dbReference type="RefSeq" id="WP_055064285.1">
    <property type="nucleotide sequence ID" value="NZ_LBGP01000007.1"/>
</dbReference>
<protein>
    <submittedName>
        <fullName evidence="1">Uncharacterized protein</fullName>
    </submittedName>
</protein>
<sequence>MGDFIYYDNEPNIGINVYFVWGHRFFKNWAEFEQYLAVHYRSDPYQLVEITNENYNQLLLKGVFHAM</sequence>
<dbReference type="Proteomes" id="UP000050491">
    <property type="component" value="Unassembled WGS sequence"/>
</dbReference>
<organism evidence="1 2">
    <name type="scientific">Vibrio metoecus</name>
    <dbReference type="NCBI Taxonomy" id="1481663"/>
    <lineage>
        <taxon>Bacteria</taxon>
        <taxon>Pseudomonadati</taxon>
        <taxon>Pseudomonadota</taxon>
        <taxon>Gammaproteobacteria</taxon>
        <taxon>Vibrionales</taxon>
        <taxon>Vibrionaceae</taxon>
        <taxon>Vibrio</taxon>
    </lineage>
</organism>
<accession>A0A0Q0Q1X7</accession>
<dbReference type="PATRIC" id="fig|1481663.12.peg.3456"/>
<dbReference type="AlphaFoldDB" id="A0A0Q0Q1X7"/>
<evidence type="ECO:0000313" key="1">
    <source>
        <dbReference type="EMBL" id="KQB03372.1"/>
    </source>
</evidence>
<name>A0A0Q0Q1X7_VIBMT</name>
<comment type="caution">
    <text evidence="1">The sequence shown here is derived from an EMBL/GenBank/DDBJ whole genome shotgun (WGS) entry which is preliminary data.</text>
</comment>